<keyword evidence="3 7" id="KW-0238">DNA-binding</keyword>
<dbReference type="Gene3D" id="1.10.10.10">
    <property type="entry name" value="Winged helix-like DNA-binding domain superfamily/Winged helix DNA-binding domain"/>
    <property type="match status" value="1"/>
</dbReference>
<name>A0A660CAR2_9PSEU</name>
<dbReference type="SUPFAM" id="SSF46785">
    <property type="entry name" value="Winged helix' DNA-binding domain"/>
    <property type="match status" value="1"/>
</dbReference>
<evidence type="ECO:0000256" key="5">
    <source>
        <dbReference type="SAM" id="MobiDB-lite"/>
    </source>
</evidence>
<keyword evidence="2" id="KW-0805">Transcription regulation</keyword>
<gene>
    <name evidence="7" type="ORF">JD82_01259</name>
</gene>
<dbReference type="GO" id="GO:0003700">
    <property type="term" value="F:DNA-binding transcription factor activity"/>
    <property type="evidence" value="ECO:0007669"/>
    <property type="project" value="InterPro"/>
</dbReference>
<dbReference type="AlphaFoldDB" id="A0A660CAR2"/>
<evidence type="ECO:0000313" key="8">
    <source>
        <dbReference type="Proteomes" id="UP000317303"/>
    </source>
</evidence>
<dbReference type="InterPro" id="IPR036388">
    <property type="entry name" value="WH-like_DNA-bd_sf"/>
</dbReference>
<protein>
    <submittedName>
        <fullName evidence="7">DNA-binding transcriptional LysR family regulator</fullName>
    </submittedName>
</protein>
<proteinExistence type="inferred from homology"/>
<sequence>MDLVLHLRGFVAVADELSVSEAAWLLGVDQPLLSRRLRALERELGVELIDRSRRQIALTADGAALLPRARHLVEQADHLVRTVRHTTAPTVRLAVPPECDPAVLAELTTTLADAALPLELTEPTGGEPHPDGSWTVETCDPASAQWTVPLGAGSATGGHHAVRLSGLRPRRGEAARPLLVLPPDLTPPRDEWLASAVDAAGLSPALVRPSPVHVAVSEALAGRATVLCTAREAREHELVWTPVTDPPLLRGYRLAEREPLPQALATGSVRSRALELIGTALGAGDPGTTDPDTTNSGTDRGTTDRGTGDDPAAGRKPGATSPAEDHT</sequence>
<evidence type="ECO:0000259" key="6">
    <source>
        <dbReference type="PROSITE" id="PS50931"/>
    </source>
</evidence>
<feature type="domain" description="HTH lysR-type" evidence="6">
    <location>
        <begin position="1"/>
        <end position="59"/>
    </location>
</feature>
<feature type="region of interest" description="Disordered" evidence="5">
    <location>
        <begin position="279"/>
        <end position="327"/>
    </location>
</feature>
<feature type="compositionally biased region" description="Low complexity" evidence="5">
    <location>
        <begin position="282"/>
        <end position="300"/>
    </location>
</feature>
<dbReference type="PANTHER" id="PTHR30346">
    <property type="entry name" value="TRANSCRIPTIONAL DUAL REGULATOR HCAR-RELATED"/>
    <property type="match status" value="1"/>
</dbReference>
<keyword evidence="4" id="KW-0804">Transcription</keyword>
<evidence type="ECO:0000256" key="2">
    <source>
        <dbReference type="ARBA" id="ARBA00023015"/>
    </source>
</evidence>
<dbReference type="FunFam" id="1.10.10.10:FF:000001">
    <property type="entry name" value="LysR family transcriptional regulator"/>
    <property type="match status" value="1"/>
</dbReference>
<dbReference type="PANTHER" id="PTHR30346:SF0">
    <property type="entry name" value="HCA OPERON TRANSCRIPTIONAL ACTIVATOR HCAR"/>
    <property type="match status" value="1"/>
</dbReference>
<dbReference type="PRINTS" id="PR00039">
    <property type="entry name" value="HTHLYSR"/>
</dbReference>
<evidence type="ECO:0000256" key="4">
    <source>
        <dbReference type="ARBA" id="ARBA00023163"/>
    </source>
</evidence>
<evidence type="ECO:0000256" key="3">
    <source>
        <dbReference type="ARBA" id="ARBA00023125"/>
    </source>
</evidence>
<dbReference type="GO" id="GO:0003677">
    <property type="term" value="F:DNA binding"/>
    <property type="evidence" value="ECO:0007669"/>
    <property type="project" value="UniProtKB-KW"/>
</dbReference>
<comment type="caution">
    <text evidence="7">The sequence shown here is derived from an EMBL/GenBank/DDBJ whole genome shotgun (WGS) entry which is preliminary data.</text>
</comment>
<dbReference type="InterPro" id="IPR036390">
    <property type="entry name" value="WH_DNA-bd_sf"/>
</dbReference>
<dbReference type="EMBL" id="VLJV01000001">
    <property type="protein sequence ID" value="TWH19434.1"/>
    <property type="molecule type" value="Genomic_DNA"/>
</dbReference>
<dbReference type="InterPro" id="IPR000847">
    <property type="entry name" value="LysR_HTH_N"/>
</dbReference>
<evidence type="ECO:0000256" key="1">
    <source>
        <dbReference type="ARBA" id="ARBA00009437"/>
    </source>
</evidence>
<dbReference type="PROSITE" id="PS50931">
    <property type="entry name" value="HTH_LYSR"/>
    <property type="match status" value="1"/>
</dbReference>
<accession>A0A660CAR2</accession>
<dbReference type="GO" id="GO:0032993">
    <property type="term" value="C:protein-DNA complex"/>
    <property type="evidence" value="ECO:0007669"/>
    <property type="project" value="TreeGrafter"/>
</dbReference>
<evidence type="ECO:0000313" key="7">
    <source>
        <dbReference type="EMBL" id="TWH19434.1"/>
    </source>
</evidence>
<organism evidence="7 8">
    <name type="scientific">Prauserella rugosa</name>
    <dbReference type="NCBI Taxonomy" id="43354"/>
    <lineage>
        <taxon>Bacteria</taxon>
        <taxon>Bacillati</taxon>
        <taxon>Actinomycetota</taxon>
        <taxon>Actinomycetes</taxon>
        <taxon>Pseudonocardiales</taxon>
        <taxon>Pseudonocardiaceae</taxon>
        <taxon>Prauserella</taxon>
    </lineage>
</organism>
<reference evidence="7 8" key="1">
    <citation type="submission" date="2019-07" db="EMBL/GenBank/DDBJ databases">
        <title>R&amp;d 2014.</title>
        <authorList>
            <person name="Klenk H.-P."/>
        </authorList>
    </citation>
    <scope>NUCLEOTIDE SEQUENCE [LARGE SCALE GENOMIC DNA]</scope>
    <source>
        <strain evidence="7 8">DSM 43194</strain>
    </source>
</reference>
<dbReference type="RefSeq" id="WP_051757440.1">
    <property type="nucleotide sequence ID" value="NZ_JOIJ01000002.1"/>
</dbReference>
<keyword evidence="8" id="KW-1185">Reference proteome</keyword>
<dbReference type="Proteomes" id="UP000317303">
    <property type="component" value="Unassembled WGS sequence"/>
</dbReference>
<comment type="similarity">
    <text evidence="1">Belongs to the LysR transcriptional regulatory family.</text>
</comment>
<dbReference type="Pfam" id="PF00126">
    <property type="entry name" value="HTH_1"/>
    <property type="match status" value="1"/>
</dbReference>